<reference evidence="1 2" key="1">
    <citation type="submission" date="2018-07" db="EMBL/GenBank/DDBJ databases">
        <title>Identification of spontaneous genetic mutation associated with occurrence of a yellow conidial color mutant of Aspergillus flavus.</title>
        <authorList>
            <person name="Chang P.-K."/>
            <person name="Mack B.M."/>
            <person name="Scharfenstein L."/>
            <person name="Gilbert M.K."/>
        </authorList>
    </citation>
    <scope>NUCLEOTIDE SEQUENCE [LARGE SCALE GENOMIC DNA]</scope>
    <source>
        <strain evidence="1 2">CA14</strain>
    </source>
</reference>
<dbReference type="EMBL" id="QQZZ01000144">
    <property type="protein sequence ID" value="RMZ39342.1"/>
    <property type="molecule type" value="Genomic_DNA"/>
</dbReference>
<evidence type="ECO:0000313" key="1">
    <source>
        <dbReference type="EMBL" id="RMZ39342.1"/>
    </source>
</evidence>
<dbReference type="Proteomes" id="UP000275480">
    <property type="component" value="Unassembled WGS sequence"/>
</dbReference>
<organism evidence="1 2">
    <name type="scientific">Aspergillus flavus</name>
    <dbReference type="NCBI Taxonomy" id="5059"/>
    <lineage>
        <taxon>Eukaryota</taxon>
        <taxon>Fungi</taxon>
        <taxon>Dikarya</taxon>
        <taxon>Ascomycota</taxon>
        <taxon>Pezizomycotina</taxon>
        <taxon>Eurotiomycetes</taxon>
        <taxon>Eurotiomycetidae</taxon>
        <taxon>Eurotiales</taxon>
        <taxon>Aspergillaceae</taxon>
        <taxon>Aspergillus</taxon>
        <taxon>Aspergillus subgen. Circumdati</taxon>
    </lineage>
</organism>
<protein>
    <submittedName>
        <fullName evidence="1">Uncharacterized protein</fullName>
    </submittedName>
</protein>
<evidence type="ECO:0000313" key="2">
    <source>
        <dbReference type="Proteomes" id="UP000275480"/>
    </source>
</evidence>
<comment type="caution">
    <text evidence="1">The sequence shown here is derived from an EMBL/GenBank/DDBJ whole genome shotgun (WGS) entry which is preliminary data.</text>
</comment>
<proteinExistence type="predicted"/>
<accession>A0AB74C1F5</accession>
<name>A0AB74C1F5_ASPFL</name>
<sequence length="967" mass="107894">MDISKITAAAVAQTNEFQLALASLNFDFSLFKVEAPQEYKAVGMSLSPSRKQNAEEDPAHRTARKLDAIIGSMVTSPDALVKVYGQRVSEICSTPSSNPRGSRAHGMFQNYVGADSTTIWAAATSGKGALAVHLLACMLARLWTPAEATSIWVEIVEERKAQISAECDPNEPSHYALIRASHLEVTRAELANWDAGVRAWLAIADKANQRQHSQLRLIIENLSISVNNNSVVFSSVIKAWQSAMEMVQNLLMGISQRVNSGAVLLALSAWHLYPDMDVFCDADPSHSTGIFWSLSLSHLRYYGDPVLCRRSVAEDASRVSFNEFTLVALGCFLQRWCTWTQDGLAINSVVEMIISLGDFVGEVSSTFSTNMDMPTAVWRAAHTLARLSSGWVGVIVKACQMLEDAEERDQRNFWNLVKMGTRRGATFLGPLDEHPPRLFGLSSPQVVLNLLRDDAECHIDAMRAIVRSSPDVGDSTMFIGYTHECQRLGKWQEFTTVVPIATKEGKKKHVGLVPADVAKVKHNAWLRLGEDYNTTRFDEVISIGEVCELYYPDSLEISQHYLTYYLPLNLSRSVGTAKIPISIAVRGHDRREPDPEQPLKRFRYPKINDNPTIAVYATGICMSDFEVFPENLTRFFDNRYFDVEKLEVHLTHVWFAKASPEYVRSMRALATADQIYKLMPNASVSLSVLRKELGQQKWVPCEDDAEHPYEDDKDDEFVIVKRNRSGFEVFDVARSESFSCVALFETGTMDLSPDCFTNVMAISSGNFIFASSSILCDPWEDAKPHEIQRLVANIGKSGQLIDHIAFNGSVEDHFDNSSIQLSFTRYESPVPGAVFHGVQDVEANYVETLAQVYDGSKWVGDIDILGALSSNFIERISLPHPCQSHPSRPKPRFPAVSIDNWDELIDAPSTARVIRAHDNFVGRLAATAISVQKGHLTFVLPKQVCWTCIESFTLHSLDKLSKRIFIG</sequence>
<gene>
    <name evidence="1" type="ORF">CA14_003455</name>
</gene>
<dbReference type="AlphaFoldDB" id="A0AB74C1F5"/>